<dbReference type="InterPro" id="IPR002347">
    <property type="entry name" value="SDR_fam"/>
</dbReference>
<evidence type="ECO:0000313" key="3">
    <source>
        <dbReference type="EMBL" id="SMR78400.1"/>
    </source>
</evidence>
<dbReference type="Gene3D" id="3.40.50.720">
    <property type="entry name" value="NAD(P)-binding Rossmann-like Domain"/>
    <property type="match status" value="1"/>
</dbReference>
<proteinExistence type="inferred from homology"/>
<keyword evidence="4" id="KW-1185">Reference proteome</keyword>
<dbReference type="PANTHER" id="PTHR43477">
    <property type="entry name" value="DIHYDROANTICAPSIN 7-DEHYDROGENASE"/>
    <property type="match status" value="1"/>
</dbReference>
<dbReference type="SUPFAM" id="SSF51735">
    <property type="entry name" value="NAD(P)-binding Rossmann-fold domains"/>
    <property type="match status" value="1"/>
</dbReference>
<comment type="similarity">
    <text evidence="1">Belongs to the short-chain dehydrogenases/reductases (SDR) family.</text>
</comment>
<accession>A0ABY1S4S5</accession>
<dbReference type="InterPro" id="IPR051122">
    <property type="entry name" value="SDR_DHRS6-like"/>
</dbReference>
<dbReference type="PRINTS" id="PR00081">
    <property type="entry name" value="GDHRDH"/>
</dbReference>
<dbReference type="RefSeq" id="WP_239041702.1">
    <property type="nucleotide sequence ID" value="NZ_BAAAEY010000019.1"/>
</dbReference>
<dbReference type="Pfam" id="PF00106">
    <property type="entry name" value="adh_short"/>
    <property type="match status" value="1"/>
</dbReference>
<comment type="caution">
    <text evidence="3">The sequence shown here is derived from an EMBL/GenBank/DDBJ whole genome shotgun (WGS) entry which is preliminary data.</text>
</comment>
<keyword evidence="2" id="KW-0560">Oxidoreductase</keyword>
<dbReference type="PANTHER" id="PTHR43477:SF1">
    <property type="entry name" value="DIHYDROANTICAPSIN 7-DEHYDROGENASE"/>
    <property type="match status" value="1"/>
</dbReference>
<evidence type="ECO:0000256" key="2">
    <source>
        <dbReference type="ARBA" id="ARBA00023002"/>
    </source>
</evidence>
<reference evidence="3 4" key="1">
    <citation type="submission" date="2017-05" db="EMBL/GenBank/DDBJ databases">
        <authorList>
            <person name="Varghese N."/>
            <person name="Submissions S."/>
        </authorList>
    </citation>
    <scope>NUCLEOTIDE SEQUENCE [LARGE SCALE GENOMIC DNA]</scope>
    <source>
        <strain evidence="3 4">CGMCC 1.7287</strain>
    </source>
</reference>
<dbReference type="Proteomes" id="UP001159257">
    <property type="component" value="Unassembled WGS sequence"/>
</dbReference>
<organism evidence="3 4">
    <name type="scientific">Marinobacterium sediminicola</name>
    <dbReference type="NCBI Taxonomy" id="518898"/>
    <lineage>
        <taxon>Bacteria</taxon>
        <taxon>Pseudomonadati</taxon>
        <taxon>Pseudomonadota</taxon>
        <taxon>Gammaproteobacteria</taxon>
        <taxon>Oceanospirillales</taxon>
        <taxon>Oceanospirillaceae</taxon>
        <taxon>Marinobacterium</taxon>
    </lineage>
</organism>
<sequence>MSTIAVTGAASGIGAAVCKHLEAAGHTLIRVDLRNADVNADLSSSEGRQAAIEQTLSACNNQLDAVVACAGVGVTAPSIGLIVGVNYFGVTEYLNGLEDALSASGKGTAVIIGSVAGSHMVATPHPMAEAMLDNDETKARQMAEEFGDPAAAYAASKYAVTVFGRRKSVEWGKRGMRLNIIAPGAVETPLHQASKEDARFGEAVKNFVAPMGRAGIPDEIAHGVDFLLSDKSAFVNGSVLFIDGGMDAMVRANKF</sequence>
<name>A0ABY1S4S5_9GAMM</name>
<gene>
    <name evidence="3" type="ORF">SAMN04487964_12220</name>
</gene>
<protein>
    <submittedName>
        <fullName evidence="3">NAD(P)-dependent dehydrogenase, short-chain alcohol dehydrogenase family</fullName>
    </submittedName>
</protein>
<dbReference type="Pfam" id="PF13561">
    <property type="entry name" value="adh_short_C2"/>
    <property type="match status" value="1"/>
</dbReference>
<dbReference type="EMBL" id="FXWV01000022">
    <property type="protein sequence ID" value="SMR78400.1"/>
    <property type="molecule type" value="Genomic_DNA"/>
</dbReference>
<evidence type="ECO:0000256" key="1">
    <source>
        <dbReference type="ARBA" id="ARBA00006484"/>
    </source>
</evidence>
<dbReference type="InterPro" id="IPR036291">
    <property type="entry name" value="NAD(P)-bd_dom_sf"/>
</dbReference>
<evidence type="ECO:0000313" key="4">
    <source>
        <dbReference type="Proteomes" id="UP001159257"/>
    </source>
</evidence>